<comment type="caution">
    <text evidence="2">The sequence shown here is derived from an EMBL/GenBank/DDBJ whole genome shotgun (WGS) entry which is preliminary data.</text>
</comment>
<accession>A0ABQ3GBS9</accession>
<keyword evidence="1" id="KW-0812">Transmembrane</keyword>
<evidence type="ECO:0000256" key="1">
    <source>
        <dbReference type="SAM" id="Phobius"/>
    </source>
</evidence>
<keyword evidence="1" id="KW-0472">Membrane</keyword>
<organism evidence="2 3">
    <name type="scientific">Zhihengliuella salsuginis</name>
    <dbReference type="NCBI Taxonomy" id="578222"/>
    <lineage>
        <taxon>Bacteria</taxon>
        <taxon>Bacillati</taxon>
        <taxon>Actinomycetota</taxon>
        <taxon>Actinomycetes</taxon>
        <taxon>Micrococcales</taxon>
        <taxon>Micrococcaceae</taxon>
        <taxon>Zhihengliuella</taxon>
    </lineage>
</organism>
<reference evidence="3" key="1">
    <citation type="journal article" date="2019" name="Int. J. Syst. Evol. Microbiol.">
        <title>The Global Catalogue of Microorganisms (GCM) 10K type strain sequencing project: providing services to taxonomists for standard genome sequencing and annotation.</title>
        <authorList>
            <consortium name="The Broad Institute Genomics Platform"/>
            <consortium name="The Broad Institute Genome Sequencing Center for Infectious Disease"/>
            <person name="Wu L."/>
            <person name="Ma J."/>
        </authorList>
    </citation>
    <scope>NUCLEOTIDE SEQUENCE [LARGE SCALE GENOMIC DNA]</scope>
    <source>
        <strain evidence="3">KCTC 19466</strain>
    </source>
</reference>
<keyword evidence="3" id="KW-1185">Reference proteome</keyword>
<gene>
    <name evidence="2" type="ORF">GCM10008096_02320</name>
</gene>
<evidence type="ECO:0008006" key="4">
    <source>
        <dbReference type="Google" id="ProtNLM"/>
    </source>
</evidence>
<feature type="transmembrane region" description="Helical" evidence="1">
    <location>
        <begin position="32"/>
        <end position="51"/>
    </location>
</feature>
<dbReference type="Proteomes" id="UP000642819">
    <property type="component" value="Unassembled WGS sequence"/>
</dbReference>
<sequence>MSSGPAATARFPEWDRAFDSTGSLSFRMGRHVPLLCLLGCLAFVSGGIWLLGVDRPFAAIAGVLAIVFFGLVGIPCCVYLFFNPRSLTFTASGVQITRRPLIPWAAIAGAGFIEQGSQAHGVLQLTPEGIAAYEVALAGRAASVHASQKSYAGADGVFLPTHLSASPRDIAAWVNETRERLTAR</sequence>
<evidence type="ECO:0000313" key="2">
    <source>
        <dbReference type="EMBL" id="GHC99795.1"/>
    </source>
</evidence>
<dbReference type="EMBL" id="BMXK01000001">
    <property type="protein sequence ID" value="GHC99795.1"/>
    <property type="molecule type" value="Genomic_DNA"/>
</dbReference>
<name>A0ABQ3GBS9_9MICC</name>
<dbReference type="RefSeq" id="WP_189348267.1">
    <property type="nucleotide sequence ID" value="NZ_BMXK01000001.1"/>
</dbReference>
<proteinExistence type="predicted"/>
<feature type="transmembrane region" description="Helical" evidence="1">
    <location>
        <begin position="57"/>
        <end position="82"/>
    </location>
</feature>
<protein>
    <recommendedName>
        <fullName evidence="4">PH domain-containing protein</fullName>
    </recommendedName>
</protein>
<evidence type="ECO:0000313" key="3">
    <source>
        <dbReference type="Proteomes" id="UP000642819"/>
    </source>
</evidence>
<keyword evidence="1" id="KW-1133">Transmembrane helix</keyword>